<organism evidence="3 4">
    <name type="scientific">Puccinia sorghi</name>
    <dbReference type="NCBI Taxonomy" id="27349"/>
    <lineage>
        <taxon>Eukaryota</taxon>
        <taxon>Fungi</taxon>
        <taxon>Dikarya</taxon>
        <taxon>Basidiomycota</taxon>
        <taxon>Pucciniomycotina</taxon>
        <taxon>Pucciniomycetes</taxon>
        <taxon>Pucciniales</taxon>
        <taxon>Pucciniaceae</taxon>
        <taxon>Puccinia</taxon>
    </lineage>
</organism>
<evidence type="ECO:0000256" key="1">
    <source>
        <dbReference type="SAM" id="MobiDB-lite"/>
    </source>
</evidence>
<keyword evidence="2" id="KW-1133">Transmembrane helix</keyword>
<dbReference type="VEuPathDB" id="FungiDB:VP01_3312g1"/>
<keyword evidence="4" id="KW-1185">Reference proteome</keyword>
<evidence type="ECO:0000256" key="2">
    <source>
        <dbReference type="SAM" id="Phobius"/>
    </source>
</evidence>
<proteinExistence type="predicted"/>
<evidence type="ECO:0000313" key="3">
    <source>
        <dbReference type="EMBL" id="KNZ53186.1"/>
    </source>
</evidence>
<feature type="region of interest" description="Disordered" evidence="1">
    <location>
        <begin position="94"/>
        <end position="114"/>
    </location>
</feature>
<name>A0A0L6UXA0_9BASI</name>
<keyword evidence="2" id="KW-0812">Transmembrane</keyword>
<protein>
    <submittedName>
        <fullName evidence="3">Uncharacterized protein</fullName>
    </submittedName>
</protein>
<reference evidence="3 4" key="1">
    <citation type="submission" date="2015-08" db="EMBL/GenBank/DDBJ databases">
        <title>Next Generation Sequencing and Analysis of the Genome of Puccinia sorghi L Schw, the Causal Agent of Maize Common Rust.</title>
        <authorList>
            <person name="Rochi L."/>
            <person name="Burguener G."/>
            <person name="Darino M."/>
            <person name="Turjanski A."/>
            <person name="Kreff E."/>
            <person name="Dieguez M.J."/>
            <person name="Sacco F."/>
        </authorList>
    </citation>
    <scope>NUCLEOTIDE SEQUENCE [LARGE SCALE GENOMIC DNA]</scope>
    <source>
        <strain evidence="3 4">RO10H11247</strain>
    </source>
</reference>
<gene>
    <name evidence="3" type="ORF">VP01_3312g1</name>
</gene>
<evidence type="ECO:0000313" key="4">
    <source>
        <dbReference type="Proteomes" id="UP000037035"/>
    </source>
</evidence>
<feature type="transmembrane region" description="Helical" evidence="2">
    <location>
        <begin position="167"/>
        <end position="192"/>
    </location>
</feature>
<dbReference type="Proteomes" id="UP000037035">
    <property type="component" value="Unassembled WGS sequence"/>
</dbReference>
<dbReference type="AlphaFoldDB" id="A0A0L6UXA0"/>
<feature type="compositionally biased region" description="Basic and acidic residues" evidence="1">
    <location>
        <begin position="97"/>
        <end position="114"/>
    </location>
</feature>
<dbReference type="EMBL" id="LAVV01008294">
    <property type="protein sequence ID" value="KNZ53186.1"/>
    <property type="molecule type" value="Genomic_DNA"/>
</dbReference>
<sequence length="485" mass="54884">MSISIAQVSNCKLGSLTVHTSFDARKPFPRGNDRISKPELALTRAELESNRSIYKEKRCDEWRGGSQDLEQGVHYIMSPEALVRRAERSRQLSGLKNKLDSRDTERDDCREHTHGGGLAMKRELKGQALSPTARHCRPFLVVGARLLWIMNSLIQKISLLFFTHNGIIFVLSLHSCILVIGSFFFAVNLFFFHRINTLKTNKSVAKSFFAFCWIKDQWLHLVRSHLFRQQWNRLVLVPLMKLTIAVRLCAQSWAEMYDATQLKQRYHSTRGSGLKENSRINVGIHPSDSGLLRADECLDELHAGQQQPRPVINPENPPAPVTDESMTVSAAARSWAHPLASWPVATFSLRKSASPDVPFFSPSRFKFLPAHSRLASSSSWDAGSLIETLVQSPMWRPRHCAHVGSARAASPLRHHDVAATYHSHSCDSLNIARPPPPLELPPHWPYITRLNLQVLHFLQAQYSLLKQESSELQDYIAENVAKGFL</sequence>
<accession>A0A0L6UXA0</accession>
<comment type="caution">
    <text evidence="3">The sequence shown here is derived from an EMBL/GenBank/DDBJ whole genome shotgun (WGS) entry which is preliminary data.</text>
</comment>
<keyword evidence="2" id="KW-0472">Membrane</keyword>